<evidence type="ECO:0000313" key="3">
    <source>
        <dbReference type="Proteomes" id="UP000886998"/>
    </source>
</evidence>
<keyword evidence="3" id="KW-1185">Reference proteome</keyword>
<accession>A0A8X7CNE9</accession>
<organism evidence="2 3">
    <name type="scientific">Trichonephila inaurata madagascariensis</name>
    <dbReference type="NCBI Taxonomy" id="2747483"/>
    <lineage>
        <taxon>Eukaryota</taxon>
        <taxon>Metazoa</taxon>
        <taxon>Ecdysozoa</taxon>
        <taxon>Arthropoda</taxon>
        <taxon>Chelicerata</taxon>
        <taxon>Arachnida</taxon>
        <taxon>Araneae</taxon>
        <taxon>Araneomorphae</taxon>
        <taxon>Entelegynae</taxon>
        <taxon>Araneoidea</taxon>
        <taxon>Nephilidae</taxon>
        <taxon>Trichonephila</taxon>
        <taxon>Trichonephila inaurata</taxon>
    </lineage>
</organism>
<feature type="compositionally biased region" description="Polar residues" evidence="1">
    <location>
        <begin position="100"/>
        <end position="116"/>
    </location>
</feature>
<dbReference type="Proteomes" id="UP000886998">
    <property type="component" value="Unassembled WGS sequence"/>
</dbReference>
<feature type="region of interest" description="Disordered" evidence="1">
    <location>
        <begin position="92"/>
        <end position="116"/>
    </location>
</feature>
<sequence length="116" mass="13198">MDKRSLKKISPFTNEATFQDHRSKFQPFPMKQLWLKAPNIHFMMTMGGKFILYNTDFEEGEKELIDIFNSSSESLSNTSNIKTGSYNKAFPFKPIPTDASPDNPTDENITVPNADS</sequence>
<name>A0A8X7CNE9_9ARAC</name>
<dbReference type="EMBL" id="BMAV01020766">
    <property type="protein sequence ID" value="GFY74466.1"/>
    <property type="molecule type" value="Genomic_DNA"/>
</dbReference>
<evidence type="ECO:0000256" key="1">
    <source>
        <dbReference type="SAM" id="MobiDB-lite"/>
    </source>
</evidence>
<reference evidence="2" key="1">
    <citation type="submission" date="2020-08" db="EMBL/GenBank/DDBJ databases">
        <title>Multicomponent nature underlies the extraordinary mechanical properties of spider dragline silk.</title>
        <authorList>
            <person name="Kono N."/>
            <person name="Nakamura H."/>
            <person name="Mori M."/>
            <person name="Yoshida Y."/>
            <person name="Ohtoshi R."/>
            <person name="Malay A.D."/>
            <person name="Moran D.A.P."/>
            <person name="Tomita M."/>
            <person name="Numata K."/>
            <person name="Arakawa K."/>
        </authorList>
    </citation>
    <scope>NUCLEOTIDE SEQUENCE</scope>
</reference>
<evidence type="ECO:0000313" key="2">
    <source>
        <dbReference type="EMBL" id="GFY74466.1"/>
    </source>
</evidence>
<dbReference type="AlphaFoldDB" id="A0A8X7CNE9"/>
<gene>
    <name evidence="2" type="ORF">TNIN_380221</name>
</gene>
<comment type="caution">
    <text evidence="2">The sequence shown here is derived from an EMBL/GenBank/DDBJ whole genome shotgun (WGS) entry which is preliminary data.</text>
</comment>
<protein>
    <submittedName>
        <fullName evidence="2">Uncharacterized protein</fullName>
    </submittedName>
</protein>
<proteinExistence type="predicted"/>
<dbReference type="OrthoDB" id="10556452at2759"/>